<dbReference type="InterPro" id="IPR046036">
    <property type="entry name" value="DUF5994"/>
</dbReference>
<dbReference type="Pfam" id="PF19457">
    <property type="entry name" value="DUF5994"/>
    <property type="match status" value="1"/>
</dbReference>
<feature type="region of interest" description="Disordered" evidence="1">
    <location>
        <begin position="1"/>
        <end position="23"/>
    </location>
</feature>
<dbReference type="OrthoDB" id="3785441at2"/>
<gene>
    <name evidence="2" type="ORF">BLA60_35280</name>
</gene>
<protein>
    <submittedName>
        <fullName evidence="2">Uncharacterized protein</fullName>
    </submittedName>
</protein>
<keyword evidence="3" id="KW-1185">Reference proteome</keyword>
<evidence type="ECO:0000256" key="1">
    <source>
        <dbReference type="SAM" id="MobiDB-lite"/>
    </source>
</evidence>
<name>A0A7Z1AVU8_9PSEU</name>
<organism evidence="2 3">
    <name type="scientific">Actinophytocola xinjiangensis</name>
    <dbReference type="NCBI Taxonomy" id="485602"/>
    <lineage>
        <taxon>Bacteria</taxon>
        <taxon>Bacillati</taxon>
        <taxon>Actinomycetota</taxon>
        <taxon>Actinomycetes</taxon>
        <taxon>Pseudonocardiales</taxon>
        <taxon>Pseudonocardiaceae</taxon>
    </lineage>
</organism>
<proteinExistence type="predicted"/>
<comment type="caution">
    <text evidence="2">The sequence shown here is derived from an EMBL/GenBank/DDBJ whole genome shotgun (WGS) entry which is preliminary data.</text>
</comment>
<sequence length="157" mass="17062">MTSGPHLHAVTPTDDNTTPSLRLSLKPQAAPTGFVDGVWWPRSRDLATELPPLLAALTDRLGPVNQVSYNLDTWDTAPRRLADDGQRVRLGGFHTMHPHGVDVVGLNGTRLVLLALPPNTDPGRARRTMESAEPADLGDDLAVQRWELDGGRVPRQG</sequence>
<dbReference type="EMBL" id="MSIF01000026">
    <property type="protein sequence ID" value="OLF05789.1"/>
    <property type="molecule type" value="Genomic_DNA"/>
</dbReference>
<evidence type="ECO:0000313" key="2">
    <source>
        <dbReference type="EMBL" id="OLF05789.1"/>
    </source>
</evidence>
<dbReference type="Proteomes" id="UP000185696">
    <property type="component" value="Unassembled WGS sequence"/>
</dbReference>
<evidence type="ECO:0000313" key="3">
    <source>
        <dbReference type="Proteomes" id="UP000185696"/>
    </source>
</evidence>
<accession>A0A7Z1AVU8</accession>
<reference evidence="2 3" key="1">
    <citation type="submission" date="2016-12" db="EMBL/GenBank/DDBJ databases">
        <title>The draft genome sequence of Actinophytocola xinjiangensis.</title>
        <authorList>
            <person name="Wang W."/>
            <person name="Yuan L."/>
        </authorList>
    </citation>
    <scope>NUCLEOTIDE SEQUENCE [LARGE SCALE GENOMIC DNA]</scope>
    <source>
        <strain evidence="2 3">CGMCC 4.4663</strain>
    </source>
</reference>
<dbReference type="AlphaFoldDB" id="A0A7Z1AVU8"/>